<organism evidence="11">
    <name type="scientific">Psilocybe cubensis</name>
    <name type="common">Psychedelic mushroom</name>
    <name type="synonym">Stropharia cubensis</name>
    <dbReference type="NCBI Taxonomy" id="181762"/>
    <lineage>
        <taxon>Eukaryota</taxon>
        <taxon>Fungi</taxon>
        <taxon>Dikarya</taxon>
        <taxon>Basidiomycota</taxon>
        <taxon>Agaricomycotina</taxon>
        <taxon>Agaricomycetes</taxon>
        <taxon>Agaricomycetidae</taxon>
        <taxon>Agaricales</taxon>
        <taxon>Agaricineae</taxon>
        <taxon>Strophariaceae</taxon>
        <taxon>Psilocybe</taxon>
    </lineage>
</organism>
<dbReference type="InterPro" id="IPR024079">
    <property type="entry name" value="MetalloPept_cat_dom_sf"/>
</dbReference>
<dbReference type="Gene3D" id="3.40.390.10">
    <property type="entry name" value="Collagenase (Catalytic Domain)"/>
    <property type="match status" value="1"/>
</dbReference>
<evidence type="ECO:0000256" key="1">
    <source>
        <dbReference type="ARBA" id="ARBA00008721"/>
    </source>
</evidence>
<evidence type="ECO:0000256" key="9">
    <source>
        <dbReference type="SAM" id="SignalP"/>
    </source>
</evidence>
<sequence>MVASLSVAFTFAASLVAAVPRPYIRDAPHDIERHRGCGTNIGAARKASAERRFQSERMPAESENATATLDIYFHVVYMNETIEGGYVPDSQIQAQVDTMNADYNSTGISWNLVNITRIQNEDWFLRVAPNSTQELEMKTTYRQGNASTLNVYTVGLMEGDGAGLLGYATFPMDFNDAPTNDGVVLLFSTLPGSSSPKYNLGRTLTHESGHWCGLYHTFQGGCTGSGDEVDDTPAEESPAYGCPLKRDTCSSKGADPVQNFMDYTDDACMTNFTKGQAKRIKAELRTYRGVDV</sequence>
<comment type="similarity">
    <text evidence="1">Belongs to the peptidase M43B family.</text>
</comment>
<dbReference type="GO" id="GO:0008237">
    <property type="term" value="F:metallopeptidase activity"/>
    <property type="evidence" value="ECO:0007669"/>
    <property type="project" value="UniProtKB-KW"/>
</dbReference>
<proteinExistence type="inferred from homology"/>
<comment type="caution">
    <text evidence="11">The sequence shown here is derived from an EMBL/GenBank/DDBJ whole genome shotgun (WGS) entry which is preliminary data.</text>
</comment>
<keyword evidence="7" id="KW-0482">Metalloprotease</keyword>
<evidence type="ECO:0000256" key="7">
    <source>
        <dbReference type="ARBA" id="ARBA00023049"/>
    </source>
</evidence>
<evidence type="ECO:0000256" key="3">
    <source>
        <dbReference type="ARBA" id="ARBA00022723"/>
    </source>
</evidence>
<keyword evidence="2" id="KW-0645">Protease</keyword>
<feature type="signal peptide" evidence="9">
    <location>
        <begin position="1"/>
        <end position="18"/>
    </location>
</feature>
<keyword evidence="8" id="KW-1015">Disulfide bond</keyword>
<accession>A0A8H8CGW2</accession>
<dbReference type="CDD" id="cd04275">
    <property type="entry name" value="ZnMc_pappalysin_like"/>
    <property type="match status" value="1"/>
</dbReference>
<dbReference type="PANTHER" id="PTHR47466">
    <property type="match status" value="1"/>
</dbReference>
<keyword evidence="5" id="KW-0378">Hydrolase</keyword>
<dbReference type="AlphaFoldDB" id="A0A8H8CGW2"/>
<dbReference type="EMBL" id="JAFIQS010000010">
    <property type="protein sequence ID" value="KAG5165078.1"/>
    <property type="molecule type" value="Genomic_DNA"/>
</dbReference>
<gene>
    <name evidence="11" type="ORF">JR316_009773</name>
</gene>
<reference evidence="11" key="1">
    <citation type="submission" date="2021-02" db="EMBL/GenBank/DDBJ databases">
        <title>Psilocybe cubensis genome.</title>
        <authorList>
            <person name="Mckernan K.J."/>
            <person name="Crawford S."/>
            <person name="Trippe A."/>
            <person name="Kane L.T."/>
            <person name="Mclaughlin S."/>
        </authorList>
    </citation>
    <scope>NUCLEOTIDE SEQUENCE [LARGE SCALE GENOMIC DNA]</scope>
    <source>
        <strain evidence="11">MGC-MH-2018</strain>
    </source>
</reference>
<evidence type="ECO:0000256" key="5">
    <source>
        <dbReference type="ARBA" id="ARBA00022801"/>
    </source>
</evidence>
<dbReference type="PANTHER" id="PTHR47466:SF1">
    <property type="entry name" value="METALLOPROTEASE MEP1 (AFU_ORTHOLOGUE AFUA_1G07730)-RELATED"/>
    <property type="match status" value="1"/>
</dbReference>
<name>A0A8H8CGW2_PSICU</name>
<feature type="domain" description="Peptidase M43 pregnancy-associated plasma-A" evidence="10">
    <location>
        <begin position="149"/>
        <end position="284"/>
    </location>
</feature>
<evidence type="ECO:0000256" key="6">
    <source>
        <dbReference type="ARBA" id="ARBA00022833"/>
    </source>
</evidence>
<dbReference type="SUPFAM" id="SSF55486">
    <property type="entry name" value="Metalloproteases ('zincins'), catalytic domain"/>
    <property type="match status" value="1"/>
</dbReference>
<keyword evidence="4 9" id="KW-0732">Signal</keyword>
<evidence type="ECO:0000256" key="4">
    <source>
        <dbReference type="ARBA" id="ARBA00022729"/>
    </source>
</evidence>
<dbReference type="GO" id="GO:0006508">
    <property type="term" value="P:proteolysis"/>
    <property type="evidence" value="ECO:0007669"/>
    <property type="project" value="UniProtKB-KW"/>
</dbReference>
<evidence type="ECO:0000256" key="8">
    <source>
        <dbReference type="ARBA" id="ARBA00023157"/>
    </source>
</evidence>
<keyword evidence="3" id="KW-0479">Metal-binding</keyword>
<dbReference type="GO" id="GO:0046872">
    <property type="term" value="F:metal ion binding"/>
    <property type="evidence" value="ECO:0007669"/>
    <property type="project" value="UniProtKB-KW"/>
</dbReference>
<evidence type="ECO:0000259" key="10">
    <source>
        <dbReference type="Pfam" id="PF05572"/>
    </source>
</evidence>
<protein>
    <recommendedName>
        <fullName evidence="10">Peptidase M43 pregnancy-associated plasma-A domain-containing protein</fullName>
    </recommendedName>
</protein>
<dbReference type="Pfam" id="PF05572">
    <property type="entry name" value="Peptidase_M43"/>
    <property type="match status" value="1"/>
</dbReference>
<dbReference type="InterPro" id="IPR008754">
    <property type="entry name" value="Peptidase_M43"/>
</dbReference>
<feature type="chain" id="PRO_5034866667" description="Peptidase M43 pregnancy-associated plasma-A domain-containing protein" evidence="9">
    <location>
        <begin position="19"/>
        <end position="292"/>
    </location>
</feature>
<evidence type="ECO:0000256" key="2">
    <source>
        <dbReference type="ARBA" id="ARBA00022670"/>
    </source>
</evidence>
<keyword evidence="6" id="KW-0862">Zinc</keyword>
<evidence type="ECO:0000313" key="11">
    <source>
        <dbReference type="EMBL" id="KAG5165078.1"/>
    </source>
</evidence>